<keyword evidence="4" id="KW-0812">Transmembrane</keyword>
<dbReference type="PANTHER" id="PTHR31306:SF10">
    <property type="entry name" value="ALPHA-1,6-MANNOSYLTRANSFERASE MNN11-RELATED"/>
    <property type="match status" value="1"/>
</dbReference>
<dbReference type="FunFam" id="3.90.550.10:FF:000149">
    <property type="entry name" value="Alpha-1,6-mannosyltransferase subunit"/>
    <property type="match status" value="1"/>
</dbReference>
<organism evidence="5 6">
    <name type="scientific">Golovinomyces cichoracearum</name>
    <dbReference type="NCBI Taxonomy" id="62708"/>
    <lineage>
        <taxon>Eukaryota</taxon>
        <taxon>Fungi</taxon>
        <taxon>Dikarya</taxon>
        <taxon>Ascomycota</taxon>
        <taxon>Pezizomycotina</taxon>
        <taxon>Leotiomycetes</taxon>
        <taxon>Erysiphales</taxon>
        <taxon>Erysiphaceae</taxon>
        <taxon>Golovinomyces</taxon>
    </lineage>
</organism>
<sequence>MHLAIPNKKSPTAPSYSSRSSRFSALRRNRIKATSFCIFAIVALLYIFWKIAISNRVQFGRYPVVIVTVLDHGKLSNDYIEAIKENRIDYAKKHGYATFFPNISDYELNGAPSSWASVPAIRHALTQYGHCKFVWYLSHNSVIMNPTISVEEDIMDPLKLESLMLRNYPIVPPSSVIKTFQMLKGTNIDLVLTQDKTGLALGSFIIRRGCWAKFFLDTWFDPLYRSYNFQKAHVHALEHIVQWHPTILSKLAMIPQKILNSYIDPNLASETGLYSNGDFVVELAGCDLIGRDCATEAWPYLKKTKSR</sequence>
<name>A0A420HNW7_9PEZI</name>
<proteinExistence type="inferred from homology"/>
<dbReference type="Pfam" id="PF05637">
    <property type="entry name" value="Glyco_transf_34"/>
    <property type="match status" value="1"/>
</dbReference>
<evidence type="ECO:0000313" key="6">
    <source>
        <dbReference type="Proteomes" id="UP000285405"/>
    </source>
</evidence>
<dbReference type="EMBL" id="MCBR01017850">
    <property type="protein sequence ID" value="RKF59069.1"/>
    <property type="molecule type" value="Genomic_DNA"/>
</dbReference>
<keyword evidence="4" id="KW-0472">Membrane</keyword>
<evidence type="ECO:0000256" key="3">
    <source>
        <dbReference type="ARBA" id="ARBA00022679"/>
    </source>
</evidence>
<evidence type="ECO:0000256" key="1">
    <source>
        <dbReference type="ARBA" id="ARBA00005664"/>
    </source>
</evidence>
<dbReference type="InterPro" id="IPR029044">
    <property type="entry name" value="Nucleotide-diphossugar_trans"/>
</dbReference>
<dbReference type="OrthoDB" id="205108at2759"/>
<dbReference type="InterPro" id="IPR008630">
    <property type="entry name" value="Glyco_trans_34"/>
</dbReference>
<protein>
    <submittedName>
        <fullName evidence="5">Putative alpha-1,2-galactosyltransferase C8D2.17</fullName>
    </submittedName>
</protein>
<dbReference type="GO" id="GO:0000136">
    <property type="term" value="C:mannan polymerase complex"/>
    <property type="evidence" value="ECO:0007669"/>
    <property type="project" value="TreeGrafter"/>
</dbReference>
<dbReference type="GO" id="GO:0000009">
    <property type="term" value="F:alpha-1,6-mannosyltransferase activity"/>
    <property type="evidence" value="ECO:0007669"/>
    <property type="project" value="TreeGrafter"/>
</dbReference>
<keyword evidence="4" id="KW-1133">Transmembrane helix</keyword>
<accession>A0A420HNW7</accession>
<keyword evidence="3 5" id="KW-0808">Transferase</keyword>
<evidence type="ECO:0000256" key="2">
    <source>
        <dbReference type="ARBA" id="ARBA00022676"/>
    </source>
</evidence>
<dbReference type="GO" id="GO:0006487">
    <property type="term" value="P:protein N-linked glycosylation"/>
    <property type="evidence" value="ECO:0007669"/>
    <property type="project" value="TreeGrafter"/>
</dbReference>
<evidence type="ECO:0000256" key="4">
    <source>
        <dbReference type="SAM" id="Phobius"/>
    </source>
</evidence>
<comment type="similarity">
    <text evidence="1">Belongs to the glycosyltransferase 34 family.</text>
</comment>
<reference evidence="5 6" key="1">
    <citation type="journal article" date="2018" name="BMC Genomics">
        <title>Comparative genome analyses reveal sequence features reflecting distinct modes of host-adaptation between dicot and monocot powdery mildew.</title>
        <authorList>
            <person name="Wu Y."/>
            <person name="Ma X."/>
            <person name="Pan Z."/>
            <person name="Kale S.D."/>
            <person name="Song Y."/>
            <person name="King H."/>
            <person name="Zhang Q."/>
            <person name="Presley C."/>
            <person name="Deng X."/>
            <person name="Wei C.I."/>
            <person name="Xiao S."/>
        </authorList>
    </citation>
    <scope>NUCLEOTIDE SEQUENCE [LARGE SCALE GENOMIC DNA]</scope>
    <source>
        <strain evidence="5">UCSC1</strain>
    </source>
</reference>
<dbReference type="PANTHER" id="PTHR31306">
    <property type="entry name" value="ALPHA-1,6-MANNOSYLTRANSFERASE MNN11-RELATED"/>
    <property type="match status" value="1"/>
</dbReference>
<gene>
    <name evidence="5" type="ORF">GcC1_178027</name>
</gene>
<keyword evidence="2 5" id="KW-0328">Glycosyltransferase</keyword>
<feature type="transmembrane region" description="Helical" evidence="4">
    <location>
        <begin position="31"/>
        <end position="49"/>
    </location>
</feature>
<comment type="caution">
    <text evidence="5">The sequence shown here is derived from an EMBL/GenBank/DDBJ whole genome shotgun (WGS) entry which is preliminary data.</text>
</comment>
<dbReference type="Proteomes" id="UP000285405">
    <property type="component" value="Unassembled WGS sequence"/>
</dbReference>
<dbReference type="AlphaFoldDB" id="A0A420HNW7"/>
<dbReference type="Gene3D" id="3.90.550.10">
    <property type="entry name" value="Spore Coat Polysaccharide Biosynthesis Protein SpsA, Chain A"/>
    <property type="match status" value="1"/>
</dbReference>
<evidence type="ECO:0000313" key="5">
    <source>
        <dbReference type="EMBL" id="RKF59069.1"/>
    </source>
</evidence>